<feature type="signal peptide" evidence="2">
    <location>
        <begin position="1"/>
        <end position="20"/>
    </location>
</feature>
<organism evidence="3 4">
    <name type="scientific">Nitrosomonas ureae</name>
    <dbReference type="NCBI Taxonomy" id="44577"/>
    <lineage>
        <taxon>Bacteria</taxon>
        <taxon>Pseudomonadati</taxon>
        <taxon>Pseudomonadota</taxon>
        <taxon>Betaproteobacteria</taxon>
        <taxon>Nitrosomonadales</taxon>
        <taxon>Nitrosomonadaceae</taxon>
        <taxon>Nitrosomonas</taxon>
    </lineage>
</organism>
<dbReference type="RefSeq" id="WP_062559235.1">
    <property type="nucleotide sequence ID" value="NZ_CP013341.1"/>
</dbReference>
<protein>
    <recommendedName>
        <fullName evidence="5">DUF4398 domain-containing protein</fullName>
    </recommendedName>
</protein>
<evidence type="ECO:0000313" key="4">
    <source>
        <dbReference type="Proteomes" id="UP000182882"/>
    </source>
</evidence>
<accession>A0A1H2FVE8</accession>
<dbReference type="Proteomes" id="UP000182882">
    <property type="component" value="Unassembled WGS sequence"/>
</dbReference>
<gene>
    <name evidence="3" type="ORF">SAMN05216406_1258</name>
</gene>
<feature type="chain" id="PRO_5016295983" description="DUF4398 domain-containing protein" evidence="2">
    <location>
        <begin position="21"/>
        <end position="133"/>
    </location>
</feature>
<dbReference type="AlphaFoldDB" id="A0A1H2FVE8"/>
<dbReference type="PROSITE" id="PS51257">
    <property type="entry name" value="PROKAR_LIPOPROTEIN"/>
    <property type="match status" value="1"/>
</dbReference>
<keyword evidence="2" id="KW-0732">Signal</keyword>
<keyword evidence="4" id="KW-1185">Reference proteome</keyword>
<evidence type="ECO:0008006" key="5">
    <source>
        <dbReference type="Google" id="ProtNLM"/>
    </source>
</evidence>
<evidence type="ECO:0000313" key="3">
    <source>
        <dbReference type="EMBL" id="SDU11323.1"/>
    </source>
</evidence>
<dbReference type="KEGG" id="nur:ATY38_10380"/>
<sequence>MKTLKLSVGILTLIILSACAQMNASLIAPTGIANNDHEALAHYYETVAEEARSNLQKNKRILAAYEARPYYYGRRGLDLQSHTSANIRAHEKTLQESLRFAEFHKRMATKQHDDSINKAKVRSGPKLALDDLE</sequence>
<reference evidence="4" key="1">
    <citation type="submission" date="2016-10" db="EMBL/GenBank/DDBJ databases">
        <authorList>
            <person name="Varghese N."/>
            <person name="Submissions S."/>
        </authorList>
    </citation>
    <scope>NUCLEOTIDE SEQUENCE [LARGE SCALE GENOMIC DNA]</scope>
    <source>
        <strain evidence="4">Nm10</strain>
    </source>
</reference>
<name>A0A1H2FVE8_9PROT</name>
<evidence type="ECO:0000256" key="1">
    <source>
        <dbReference type="SAM" id="MobiDB-lite"/>
    </source>
</evidence>
<proteinExistence type="predicted"/>
<feature type="region of interest" description="Disordered" evidence="1">
    <location>
        <begin position="109"/>
        <end position="133"/>
    </location>
</feature>
<evidence type="ECO:0000256" key="2">
    <source>
        <dbReference type="SAM" id="SignalP"/>
    </source>
</evidence>
<dbReference type="EMBL" id="FNLN01000025">
    <property type="protein sequence ID" value="SDU11323.1"/>
    <property type="molecule type" value="Genomic_DNA"/>
</dbReference>